<dbReference type="AlphaFoldDB" id="A0A852U408"/>
<reference evidence="1 2" key="1">
    <citation type="submission" date="2020-07" db="EMBL/GenBank/DDBJ databases">
        <title>Sequencing the genomes of 1000 actinobacteria strains.</title>
        <authorList>
            <person name="Klenk H.-P."/>
        </authorList>
    </citation>
    <scope>NUCLEOTIDE SEQUENCE [LARGE SCALE GENOMIC DNA]</scope>
    <source>
        <strain evidence="1 2">CXB654</strain>
    </source>
</reference>
<gene>
    <name evidence="1" type="ORF">HDA32_003810</name>
</gene>
<evidence type="ECO:0000313" key="1">
    <source>
        <dbReference type="EMBL" id="NYE48690.1"/>
    </source>
</evidence>
<dbReference type="EMBL" id="JACCCC010000001">
    <property type="protein sequence ID" value="NYE48690.1"/>
    <property type="molecule type" value="Genomic_DNA"/>
</dbReference>
<keyword evidence="2" id="KW-1185">Reference proteome</keyword>
<evidence type="ECO:0000313" key="2">
    <source>
        <dbReference type="Proteomes" id="UP000589036"/>
    </source>
</evidence>
<sequence length="57" mass="5931">MSEQMAGGRPTEEKDDVQVPAILVLEDGGVIPTVRAEPSVVSARSAMSFGGGVSEER</sequence>
<protein>
    <submittedName>
        <fullName evidence="1">Uncharacterized protein</fullName>
    </submittedName>
</protein>
<proteinExistence type="predicted"/>
<organism evidence="1 2">
    <name type="scientific">Spinactinospora alkalitolerans</name>
    <dbReference type="NCBI Taxonomy" id="687207"/>
    <lineage>
        <taxon>Bacteria</taxon>
        <taxon>Bacillati</taxon>
        <taxon>Actinomycetota</taxon>
        <taxon>Actinomycetes</taxon>
        <taxon>Streptosporangiales</taxon>
        <taxon>Nocardiopsidaceae</taxon>
        <taxon>Spinactinospora</taxon>
    </lineage>
</organism>
<comment type="caution">
    <text evidence="1">The sequence shown here is derived from an EMBL/GenBank/DDBJ whole genome shotgun (WGS) entry which is preliminary data.</text>
</comment>
<name>A0A852U408_9ACTN</name>
<accession>A0A852U408</accession>
<dbReference type="Proteomes" id="UP000589036">
    <property type="component" value="Unassembled WGS sequence"/>
</dbReference>
<dbReference type="RefSeq" id="WP_179644470.1">
    <property type="nucleotide sequence ID" value="NZ_JACCCC010000001.1"/>
</dbReference>